<keyword evidence="10 27" id="KW-0812">Transmembrane</keyword>
<protein>
    <recommendedName>
        <fullName evidence="23">Syntaxin-7</fullName>
    </recommendedName>
    <alternativeName>
        <fullName evidence="7">tRNA selenocysteine 1-associated protein 1</fullName>
    </alternativeName>
    <alternativeName>
        <fullName evidence="20">tRNA selenocysteine-associated protein 1</fullName>
    </alternativeName>
</protein>
<dbReference type="GO" id="GO:0016192">
    <property type="term" value="P:vesicle-mediated transport"/>
    <property type="evidence" value="ECO:0007669"/>
    <property type="project" value="InterPro"/>
</dbReference>
<dbReference type="Gene3D" id="3.40.30.10">
    <property type="entry name" value="Glutaredoxin"/>
    <property type="match status" value="1"/>
</dbReference>
<dbReference type="Gene3D" id="3.30.70.330">
    <property type="match status" value="2"/>
</dbReference>
<dbReference type="SUPFAM" id="SSF47661">
    <property type="entry name" value="t-snare proteins"/>
    <property type="match status" value="1"/>
</dbReference>
<dbReference type="InterPro" id="IPR010989">
    <property type="entry name" value="SNARE"/>
</dbReference>
<evidence type="ECO:0007829" key="32">
    <source>
        <dbReference type="PeptideAtlas" id="A0A498NQ77"/>
    </source>
</evidence>
<dbReference type="SUPFAM" id="SSF54928">
    <property type="entry name" value="RNA-binding domain, RBD"/>
    <property type="match status" value="1"/>
</dbReference>
<comment type="similarity">
    <text evidence="4">Belongs to the ADIPOR family.</text>
</comment>
<dbReference type="CDD" id="cd15876">
    <property type="entry name" value="SNARE_syntaxin12"/>
    <property type="match status" value="1"/>
</dbReference>
<dbReference type="InterPro" id="IPR000727">
    <property type="entry name" value="T_SNARE_dom"/>
</dbReference>
<dbReference type="Pfam" id="PF00076">
    <property type="entry name" value="RRM_1"/>
    <property type="match status" value="1"/>
</dbReference>
<keyword evidence="18 27" id="KW-0472">Membrane</keyword>
<feature type="domain" description="RRM" evidence="28">
    <location>
        <begin position="398"/>
        <end position="477"/>
    </location>
</feature>
<feature type="domain" description="RRM" evidence="28">
    <location>
        <begin position="311"/>
        <end position="388"/>
    </location>
</feature>
<dbReference type="FunFam" id="1.20.58.70:FF:000006">
    <property type="entry name" value="Syntaxin 7"/>
    <property type="match status" value="1"/>
</dbReference>
<dbReference type="PROSITE" id="PS50102">
    <property type="entry name" value="RRM"/>
    <property type="match status" value="2"/>
</dbReference>
<dbReference type="InterPro" id="IPR006993">
    <property type="entry name" value="Glut_rich_SH3-bd"/>
</dbReference>
<dbReference type="GO" id="GO:0046872">
    <property type="term" value="F:metal ion binding"/>
    <property type="evidence" value="ECO:0007669"/>
    <property type="project" value="UniProtKB-KW"/>
</dbReference>
<evidence type="ECO:0000256" key="11">
    <source>
        <dbReference type="ARBA" id="ARBA00022737"/>
    </source>
</evidence>
<comment type="subcellular location">
    <subcellularLocation>
        <location evidence="3">Cytoplasm</location>
    </subcellularLocation>
    <subcellularLocation>
        <location evidence="22">Early endosome membrane</location>
        <topology evidence="22">Single-pass type IV membrane protein</topology>
    </subcellularLocation>
    <subcellularLocation>
        <location evidence="2">Membrane</location>
        <topology evidence="2">Multi-pass membrane protein</topology>
    </subcellularLocation>
    <subcellularLocation>
        <location evidence="1">Nucleus</location>
    </subcellularLocation>
</comment>
<dbReference type="PROSITE" id="PS00914">
    <property type="entry name" value="SYNTAXIN"/>
    <property type="match status" value="1"/>
</dbReference>
<evidence type="ECO:0000256" key="24">
    <source>
        <dbReference type="PIRSR" id="PIRSR604254-1"/>
    </source>
</evidence>
<dbReference type="Pfam" id="PF14523">
    <property type="entry name" value="Syntaxin_2"/>
    <property type="match status" value="1"/>
</dbReference>
<organism evidence="30 31">
    <name type="scientific">Labeo rohita</name>
    <name type="common">Indian major carp</name>
    <name type="synonym">Cyprinus rohita</name>
    <dbReference type="NCBI Taxonomy" id="84645"/>
    <lineage>
        <taxon>Eukaryota</taxon>
        <taxon>Metazoa</taxon>
        <taxon>Chordata</taxon>
        <taxon>Craniata</taxon>
        <taxon>Vertebrata</taxon>
        <taxon>Euteleostomi</taxon>
        <taxon>Actinopterygii</taxon>
        <taxon>Neopterygii</taxon>
        <taxon>Teleostei</taxon>
        <taxon>Ostariophysi</taxon>
        <taxon>Cypriniformes</taxon>
        <taxon>Cyprinidae</taxon>
        <taxon>Labeoninae</taxon>
        <taxon>Labeonini</taxon>
        <taxon>Labeo</taxon>
    </lineage>
</organism>
<evidence type="ECO:0000256" key="19">
    <source>
        <dbReference type="ARBA" id="ARBA00023242"/>
    </source>
</evidence>
<dbReference type="SMART" id="SM00360">
    <property type="entry name" value="RRM"/>
    <property type="match status" value="2"/>
</dbReference>
<dbReference type="Pfam" id="PF03006">
    <property type="entry name" value="HlyIII"/>
    <property type="match status" value="1"/>
</dbReference>
<evidence type="ECO:0000313" key="31">
    <source>
        <dbReference type="Proteomes" id="UP000290572"/>
    </source>
</evidence>
<evidence type="ECO:0000256" key="1">
    <source>
        <dbReference type="ARBA" id="ARBA00004123"/>
    </source>
</evidence>
<keyword evidence="24" id="KW-0479">Metal-binding</keyword>
<evidence type="ECO:0000256" key="2">
    <source>
        <dbReference type="ARBA" id="ARBA00004141"/>
    </source>
</evidence>
<evidence type="ECO:0000256" key="26">
    <source>
        <dbReference type="RuleBase" id="RU003858"/>
    </source>
</evidence>
<feature type="transmembrane region" description="Helical" evidence="27">
    <location>
        <begin position="109"/>
        <end position="132"/>
    </location>
</feature>
<dbReference type="GO" id="GO:0005484">
    <property type="term" value="F:SNAP receptor activity"/>
    <property type="evidence" value="ECO:0007669"/>
    <property type="project" value="InterPro"/>
</dbReference>
<dbReference type="GO" id="GO:0001514">
    <property type="term" value="P:selenocysteine incorporation"/>
    <property type="evidence" value="ECO:0007669"/>
    <property type="project" value="TreeGrafter"/>
</dbReference>
<proteinExistence type="evidence at protein level"/>
<evidence type="ECO:0000256" key="8">
    <source>
        <dbReference type="ARBA" id="ARBA00022490"/>
    </source>
</evidence>
<dbReference type="PROSITE" id="PS50192">
    <property type="entry name" value="T_SNARE"/>
    <property type="match status" value="1"/>
</dbReference>
<dbReference type="CDD" id="cd00179">
    <property type="entry name" value="SynN"/>
    <property type="match status" value="1"/>
</dbReference>
<evidence type="ECO:0000313" key="30">
    <source>
        <dbReference type="EMBL" id="RXN33898.1"/>
    </source>
</evidence>
<comment type="caution">
    <text evidence="30">The sequence shown here is derived from an EMBL/GenBank/DDBJ whole genome shotgun (WGS) entry which is preliminary data.</text>
</comment>
<dbReference type="PANTHER" id="PTHR37457:SF2">
    <property type="entry name" value="TRNA SELENOCYSTEINE 1-ASSOCIATED PROTEIN 1"/>
    <property type="match status" value="1"/>
</dbReference>
<keyword evidence="14" id="KW-0648">Protein biosynthesis</keyword>
<keyword evidence="32" id="KW-1267">Proteomics identification</keyword>
<keyword evidence="17" id="KW-0175">Coiled coil</keyword>
<evidence type="ECO:0000259" key="29">
    <source>
        <dbReference type="PROSITE" id="PS50192"/>
    </source>
</evidence>
<dbReference type="InterPro" id="IPR040434">
    <property type="entry name" value="TSAP1"/>
</dbReference>
<evidence type="ECO:0000256" key="9">
    <source>
        <dbReference type="ARBA" id="ARBA00022553"/>
    </source>
</evidence>
<dbReference type="GO" id="GO:0031901">
    <property type="term" value="C:early endosome membrane"/>
    <property type="evidence" value="ECO:0007669"/>
    <property type="project" value="UniProtKB-SubCell"/>
</dbReference>
<keyword evidence="31" id="KW-1185">Reference proteome</keyword>
<evidence type="ECO:0000256" key="16">
    <source>
        <dbReference type="ARBA" id="ARBA00022990"/>
    </source>
</evidence>
<accession>A0A498NQ77</accession>
<dbReference type="Gene3D" id="1.20.58.70">
    <property type="match status" value="1"/>
</dbReference>
<dbReference type="InterPro" id="IPR006012">
    <property type="entry name" value="Syntaxin/epimorphin_CS"/>
</dbReference>
<dbReference type="PANTHER" id="PTHR37457">
    <property type="entry name" value="TRNA SELENOCYSTEINE 1-ASSOCIATED PROTEIN 1-RELATED"/>
    <property type="match status" value="1"/>
</dbReference>
<reference evidence="30 31" key="1">
    <citation type="submission" date="2018-03" db="EMBL/GenBank/DDBJ databases">
        <title>Draft genome sequence of Rohu Carp (Labeo rohita).</title>
        <authorList>
            <person name="Das P."/>
            <person name="Kushwaha B."/>
            <person name="Joshi C.G."/>
            <person name="Kumar D."/>
            <person name="Nagpure N.S."/>
            <person name="Sahoo L."/>
            <person name="Das S.P."/>
            <person name="Bit A."/>
            <person name="Patnaik S."/>
            <person name="Meher P.K."/>
            <person name="Jayasankar P."/>
            <person name="Koringa P.G."/>
            <person name="Patel N.V."/>
            <person name="Hinsu A.T."/>
            <person name="Kumar R."/>
            <person name="Pandey M."/>
            <person name="Agarwal S."/>
            <person name="Srivastava S."/>
            <person name="Singh M."/>
            <person name="Iquebal M.A."/>
            <person name="Jaiswal S."/>
            <person name="Angadi U.B."/>
            <person name="Kumar N."/>
            <person name="Raza M."/>
            <person name="Shah T.M."/>
            <person name="Rai A."/>
            <person name="Jena J.K."/>
        </authorList>
    </citation>
    <scope>NUCLEOTIDE SEQUENCE [LARGE SCALE GENOMIC DNA]</scope>
    <source>
        <strain evidence="30">DASCIFA01</strain>
        <tissue evidence="30">Testis</tissue>
    </source>
</reference>
<evidence type="ECO:0000256" key="3">
    <source>
        <dbReference type="ARBA" id="ARBA00004496"/>
    </source>
</evidence>
<evidence type="ECO:0000256" key="13">
    <source>
        <dbReference type="ARBA" id="ARBA00022884"/>
    </source>
</evidence>
<evidence type="ECO:0000256" key="4">
    <source>
        <dbReference type="ARBA" id="ARBA00007018"/>
    </source>
</evidence>
<keyword evidence="13 25" id="KW-0694">RNA-binding</keyword>
<dbReference type="STRING" id="84645.A0A498NQ77"/>
<dbReference type="SUPFAM" id="SSF52833">
    <property type="entry name" value="Thioredoxin-like"/>
    <property type="match status" value="1"/>
</dbReference>
<feature type="domain" description="T-SNARE coiled-coil homology" evidence="29">
    <location>
        <begin position="682"/>
        <end position="744"/>
    </location>
</feature>
<dbReference type="InterPro" id="IPR000504">
    <property type="entry name" value="RRM_dom"/>
</dbReference>
<comment type="similarity">
    <text evidence="5">Belongs to the RRM TRSPAP family.</text>
</comment>
<evidence type="ECO:0000256" key="25">
    <source>
        <dbReference type="PROSITE-ProRule" id="PRU00176"/>
    </source>
</evidence>
<evidence type="ECO:0000256" key="23">
    <source>
        <dbReference type="ARBA" id="ARBA00040006"/>
    </source>
</evidence>
<dbReference type="FunFam" id="3.30.70.330:FF:000159">
    <property type="entry name" value="tRNA selenocysteine 1-associated protein 1"/>
    <property type="match status" value="1"/>
</dbReference>
<dbReference type="Gene3D" id="1.20.5.110">
    <property type="match status" value="1"/>
</dbReference>
<evidence type="ECO:0000256" key="20">
    <source>
        <dbReference type="ARBA" id="ARBA00033477"/>
    </source>
</evidence>
<evidence type="ECO:0000256" key="21">
    <source>
        <dbReference type="ARBA" id="ARBA00037599"/>
    </source>
</evidence>
<evidence type="ECO:0000256" key="5">
    <source>
        <dbReference type="ARBA" id="ARBA00008920"/>
    </source>
</evidence>
<evidence type="ECO:0000256" key="17">
    <source>
        <dbReference type="ARBA" id="ARBA00023054"/>
    </source>
</evidence>
<keyword evidence="12" id="KW-0967">Endosome</keyword>
<keyword evidence="9" id="KW-0597">Phosphoprotein</keyword>
<keyword evidence="16" id="KW-0007">Acetylation</keyword>
<feature type="transmembrane region" description="Helical" evidence="27">
    <location>
        <begin position="178"/>
        <end position="198"/>
    </location>
</feature>
<evidence type="ECO:0000256" key="7">
    <source>
        <dbReference type="ARBA" id="ARBA00016598"/>
    </source>
</evidence>
<dbReference type="SMART" id="SM00397">
    <property type="entry name" value="t_SNARE"/>
    <property type="match status" value="1"/>
</dbReference>
<dbReference type="Pfam" id="PF04908">
    <property type="entry name" value="SH3BGR"/>
    <property type="match status" value="1"/>
</dbReference>
<keyword evidence="15 27" id="KW-1133">Transmembrane helix</keyword>
<evidence type="ECO:0000256" key="6">
    <source>
        <dbReference type="ARBA" id="ARBA00009063"/>
    </source>
</evidence>
<comment type="function">
    <text evidence="21">May be involved in protein trafficking from the plasma membrane to the early endosome (EE) as well as in homotypic fusion of endocytic organelles. Mediates the endocytic trafficking from early endosomes to late endosomes and lysosomes.</text>
</comment>
<keyword evidence="11" id="KW-0677">Repeat</keyword>
<evidence type="ECO:0000256" key="10">
    <source>
        <dbReference type="ARBA" id="ARBA00022692"/>
    </source>
</evidence>
<evidence type="ECO:0000256" key="12">
    <source>
        <dbReference type="ARBA" id="ARBA00022753"/>
    </source>
</evidence>
<evidence type="ECO:0000256" key="18">
    <source>
        <dbReference type="ARBA" id="ARBA00023136"/>
    </source>
</evidence>
<dbReference type="Proteomes" id="UP000290572">
    <property type="component" value="Unassembled WGS sequence"/>
</dbReference>
<dbReference type="GO" id="GO:0006886">
    <property type="term" value="P:intracellular protein transport"/>
    <property type="evidence" value="ECO:0007669"/>
    <property type="project" value="InterPro"/>
</dbReference>
<feature type="transmembrane region" description="Helical" evidence="27">
    <location>
        <begin position="144"/>
        <end position="166"/>
    </location>
</feature>
<dbReference type="FunFam" id="1.20.5.110:FF:000016">
    <property type="entry name" value="Syntaxin 12"/>
    <property type="match status" value="1"/>
</dbReference>
<dbReference type="InterPro" id="IPR006011">
    <property type="entry name" value="Syntaxin_N"/>
</dbReference>
<feature type="transmembrane region" description="Helical" evidence="27">
    <location>
        <begin position="77"/>
        <end position="97"/>
    </location>
</feature>
<dbReference type="GO" id="GO:0099503">
    <property type="term" value="C:secretory vesicle"/>
    <property type="evidence" value="ECO:0007669"/>
    <property type="project" value="UniProtKB-ARBA"/>
</dbReference>
<feature type="binding site" evidence="24">
    <location>
        <position position="129"/>
    </location>
    <ligand>
        <name>Zn(2+)</name>
        <dbReference type="ChEBI" id="CHEBI:29105"/>
    </ligand>
</feature>
<name>A0A498NQ77_LABRO</name>
<dbReference type="InterPro" id="IPR036249">
    <property type="entry name" value="Thioredoxin-like_sf"/>
</dbReference>
<comment type="similarity">
    <text evidence="6 26">Belongs to the syntaxin family.</text>
</comment>
<sequence>MATIVMEQIGRLFINLQQMRQVPQMLTETLPCTADTLRDTEVPRFFRERYIHSGYRPLHQTWRYYFQSLFRRHNETINVWTHLIGALIILAKTARFTETVDFINDPHSWPLLILLVSSASYLTFSTAAHLLAAKSELCHYSFFYLDYVGVALYQFGSAVVHYYYAIEESWHACVRGCFMPIASFLCCLSCFGCCYGKYRNYSLPSWVRKIGQVVPSTLAYCWDTSPVFHRFIIWFLSWMRGDFRSSPALLFHFGQVKSQQAEVMRILDSKSIKYELIDISVGGAVRDEMRSKSGNPTAIPPQIFNEDKYCGLEPYMDEEFISRAFAHMGETVIRVRIIRDKITGQNAGYGFVELMDETSVERCLRKVNGKPLPGATPLKRFKLSRATYGKHGDSCSTFSLFVSDLTPDVDDGMLYEFFHYHFSSCCSGKIVLDSSGYSKCCGFVSFESEREQKRALAELQGASGLGKKRLRLSLAANKLKKKDSSENQNGQFHGESCNSHNLYLNQYYYPQHLSTYDWNYDYSYLNPSQNFTQVEETEDDSLESAQIKNLVNQLGTKQDTSDLRERLQQVQHYTNQLAKETNKHLKDLGSLSLPVSPSEQRQQKIQRERLMNDFSAALNNFQAVQRRAAEKEKESVARARAGSRLSAEDGGHEEQLVSFDNNDDWGKTITQTEDVAITEEDLELIKERETAIRQLESDILDVNQIFKDLAVMIHDQGEMIDSIEANVESAEVHVERGAEQLQRAAHYQQKSRKKMCILAVVLVIVVGIIAIIIWQSTK</sequence>
<evidence type="ECO:0000259" key="28">
    <source>
        <dbReference type="PROSITE" id="PS50102"/>
    </source>
</evidence>
<feature type="transmembrane region" description="Helical" evidence="27">
    <location>
        <begin position="755"/>
        <end position="774"/>
    </location>
</feature>
<evidence type="ECO:0000256" key="22">
    <source>
        <dbReference type="ARBA" id="ARBA00037832"/>
    </source>
</evidence>
<dbReference type="InterPro" id="IPR012677">
    <property type="entry name" value="Nucleotide-bd_a/b_plait_sf"/>
</dbReference>
<dbReference type="GO" id="GO:0005634">
    <property type="term" value="C:nucleus"/>
    <property type="evidence" value="ECO:0007669"/>
    <property type="project" value="UniProtKB-SubCell"/>
</dbReference>
<dbReference type="EMBL" id="QBIY01011237">
    <property type="protein sequence ID" value="RXN33898.1"/>
    <property type="molecule type" value="Genomic_DNA"/>
</dbReference>
<keyword evidence="19" id="KW-0539">Nucleus</keyword>
<dbReference type="Pfam" id="PF05739">
    <property type="entry name" value="SNARE"/>
    <property type="match status" value="1"/>
</dbReference>
<dbReference type="GO" id="GO:0000049">
    <property type="term" value="F:tRNA binding"/>
    <property type="evidence" value="ECO:0007669"/>
    <property type="project" value="TreeGrafter"/>
</dbReference>
<dbReference type="SMART" id="SM00503">
    <property type="entry name" value="SynN"/>
    <property type="match status" value="1"/>
</dbReference>
<keyword evidence="24" id="KW-0862">Zinc</keyword>
<dbReference type="InterPro" id="IPR035979">
    <property type="entry name" value="RBD_domain_sf"/>
</dbReference>
<dbReference type="PROSITE" id="PS51354">
    <property type="entry name" value="GLUTAREDOXIN_2"/>
    <property type="match status" value="1"/>
</dbReference>
<dbReference type="InterPro" id="IPR004254">
    <property type="entry name" value="AdipoR/HlyIII-related"/>
</dbReference>
<evidence type="ECO:0000256" key="15">
    <source>
        <dbReference type="ARBA" id="ARBA00022989"/>
    </source>
</evidence>
<evidence type="ECO:0000256" key="14">
    <source>
        <dbReference type="ARBA" id="ARBA00022917"/>
    </source>
</evidence>
<dbReference type="AlphaFoldDB" id="A0A498NQ77"/>
<keyword evidence="8" id="KW-0963">Cytoplasm</keyword>
<keyword evidence="30" id="KW-0675">Receptor</keyword>
<gene>
    <name evidence="30" type="ORF">ROHU_036019</name>
</gene>
<evidence type="ECO:0000256" key="27">
    <source>
        <dbReference type="SAM" id="Phobius"/>
    </source>
</evidence>